<dbReference type="AlphaFoldDB" id="A0A4U5JNZ8"/>
<evidence type="ECO:0000313" key="1">
    <source>
        <dbReference type="EMBL" id="TKR30098.1"/>
    </source>
</evidence>
<evidence type="ECO:0000313" key="2">
    <source>
        <dbReference type="Proteomes" id="UP000308707"/>
    </source>
</evidence>
<dbReference type="RefSeq" id="WP_137266527.1">
    <property type="nucleotide sequence ID" value="NZ_SZUA01000002.1"/>
</dbReference>
<protein>
    <submittedName>
        <fullName evidence="1">Uncharacterized protein</fullName>
    </submittedName>
</protein>
<comment type="caution">
    <text evidence="1">The sequence shown here is derived from an EMBL/GenBank/DDBJ whole genome shotgun (WGS) entry which is preliminary data.</text>
</comment>
<proteinExistence type="predicted"/>
<keyword evidence="2" id="KW-1185">Reference proteome</keyword>
<name>A0A4U5JNZ8_9GAMM</name>
<gene>
    <name evidence="1" type="ORF">FCE95_08105</name>
</gene>
<dbReference type="Proteomes" id="UP000308707">
    <property type="component" value="Unassembled WGS sequence"/>
</dbReference>
<organism evidence="1 2">
    <name type="scientific">Luteimonas gilva</name>
    <dbReference type="NCBI Taxonomy" id="2572684"/>
    <lineage>
        <taxon>Bacteria</taxon>
        <taxon>Pseudomonadati</taxon>
        <taxon>Pseudomonadota</taxon>
        <taxon>Gammaproteobacteria</taxon>
        <taxon>Lysobacterales</taxon>
        <taxon>Lysobacteraceae</taxon>
        <taxon>Luteimonas</taxon>
    </lineage>
</organism>
<reference evidence="1 2" key="1">
    <citation type="submission" date="2019-04" db="EMBL/GenBank/DDBJ databases">
        <title>Reference strain of H23.</title>
        <authorList>
            <person name="Luo X."/>
        </authorList>
    </citation>
    <scope>NUCLEOTIDE SEQUENCE [LARGE SCALE GENOMIC DNA]</scope>
    <source>
        <strain evidence="1 2">H23</strain>
    </source>
</reference>
<accession>A0A4U5JNZ8</accession>
<sequence>MRRYAPPLKLGTFFGYFLCASKESDPGVSPEAFVHAMSRIAIITRIGAPWVPAFAGMTSKKAKSLDSRLRGNDG</sequence>
<dbReference type="EMBL" id="SZUA01000002">
    <property type="protein sequence ID" value="TKR30098.1"/>
    <property type="molecule type" value="Genomic_DNA"/>
</dbReference>